<evidence type="ECO:0000313" key="1">
    <source>
        <dbReference type="EMBL" id="MFL0247735.1"/>
    </source>
</evidence>
<dbReference type="EMBL" id="JBJHZZ010000008">
    <property type="protein sequence ID" value="MFL0247735.1"/>
    <property type="molecule type" value="Genomic_DNA"/>
</dbReference>
<evidence type="ECO:0000313" key="2">
    <source>
        <dbReference type="Proteomes" id="UP001623591"/>
    </source>
</evidence>
<name>A0ABW8T5N7_9CLOT</name>
<comment type="caution">
    <text evidence="1">The sequence shown here is derived from an EMBL/GenBank/DDBJ whole genome shotgun (WGS) entry which is preliminary data.</text>
</comment>
<proteinExistence type="predicted"/>
<protein>
    <recommendedName>
        <fullName evidence="3">Amphi-Trp domain-containing protein</fullName>
    </recommendedName>
</protein>
<gene>
    <name evidence="1" type="ORF">ACJDUG_12210</name>
</gene>
<dbReference type="RefSeq" id="WP_406770163.1">
    <property type="nucleotide sequence ID" value="NZ_JBJHZZ010000008.1"/>
</dbReference>
<organism evidence="1 2">
    <name type="scientific">Candidatus Clostridium stratigraminis</name>
    <dbReference type="NCBI Taxonomy" id="3381661"/>
    <lineage>
        <taxon>Bacteria</taxon>
        <taxon>Bacillati</taxon>
        <taxon>Bacillota</taxon>
        <taxon>Clostridia</taxon>
        <taxon>Eubacteriales</taxon>
        <taxon>Clostridiaceae</taxon>
        <taxon>Clostridium</taxon>
    </lineage>
</organism>
<reference evidence="1 2" key="1">
    <citation type="submission" date="2024-11" db="EMBL/GenBank/DDBJ databases">
        <authorList>
            <person name="Heng Y.C."/>
            <person name="Lim A.C.H."/>
            <person name="Lee J.K.Y."/>
            <person name="Kittelmann S."/>
        </authorList>
    </citation>
    <scope>NUCLEOTIDE SEQUENCE [LARGE SCALE GENOMIC DNA]</scope>
    <source>
        <strain evidence="1 2">WILCCON 0185</strain>
    </source>
</reference>
<dbReference type="Proteomes" id="UP001623591">
    <property type="component" value="Unassembled WGS sequence"/>
</dbReference>
<keyword evidence="2" id="KW-1185">Reference proteome</keyword>
<accession>A0ABW8T5N7</accession>
<evidence type="ECO:0008006" key="3">
    <source>
        <dbReference type="Google" id="ProtNLM"/>
    </source>
</evidence>
<sequence>MKYEYGELISTSTQKVGQDLNKLFTNLLNGHLKLEGQPVLLPSELDLELKVRYKITPEDDAFSVEISWEKPNPEENLEDD</sequence>